<evidence type="ECO:0000259" key="5">
    <source>
        <dbReference type="SMART" id="SM00543"/>
    </source>
</evidence>
<keyword evidence="6" id="KW-0648">Protein biosynthesis</keyword>
<dbReference type="InterPro" id="IPR016024">
    <property type="entry name" value="ARM-type_fold"/>
</dbReference>
<dbReference type="InterPro" id="IPR003890">
    <property type="entry name" value="MIF4G-like_typ-3"/>
</dbReference>
<feature type="compositionally biased region" description="Polar residues" evidence="4">
    <location>
        <begin position="370"/>
        <end position="391"/>
    </location>
</feature>
<feature type="compositionally biased region" description="Polar residues" evidence="4">
    <location>
        <begin position="552"/>
        <end position="561"/>
    </location>
</feature>
<reference evidence="6" key="1">
    <citation type="submission" date="2020-04" db="EMBL/GenBank/DDBJ databases">
        <authorList>
            <person name="Neveu A P."/>
        </authorList>
    </citation>
    <scope>NUCLEOTIDE SEQUENCE</scope>
    <source>
        <tissue evidence="6">Whole embryo</tissue>
    </source>
</reference>
<dbReference type="AlphaFoldDB" id="A0A6F9DAA1"/>
<name>A0A6F9DAA1_9ASCI</name>
<keyword evidence="6" id="KW-0396">Initiation factor</keyword>
<feature type="compositionally biased region" description="Polar residues" evidence="4">
    <location>
        <begin position="68"/>
        <end position="78"/>
    </location>
</feature>
<proteinExistence type="evidence at transcript level"/>
<dbReference type="SUPFAM" id="SSF48371">
    <property type="entry name" value="ARM repeat"/>
    <property type="match status" value="1"/>
</dbReference>
<dbReference type="GO" id="GO:0003743">
    <property type="term" value="F:translation initiation factor activity"/>
    <property type="evidence" value="ECO:0007669"/>
    <property type="project" value="UniProtKB-KW"/>
</dbReference>
<dbReference type="InterPro" id="IPR051367">
    <property type="entry name" value="mRNA_TranslReg/HistoneTransl"/>
</dbReference>
<evidence type="ECO:0000256" key="1">
    <source>
        <dbReference type="ARBA" id="ARBA00004496"/>
    </source>
</evidence>
<feature type="region of interest" description="Disordered" evidence="4">
    <location>
        <begin position="37"/>
        <end position="84"/>
    </location>
</feature>
<feature type="region of interest" description="Disordered" evidence="4">
    <location>
        <begin position="370"/>
        <end position="438"/>
    </location>
</feature>
<dbReference type="GO" id="GO:0006446">
    <property type="term" value="P:regulation of translational initiation"/>
    <property type="evidence" value="ECO:0007669"/>
    <property type="project" value="TreeGrafter"/>
</dbReference>
<feature type="region of interest" description="Disordered" evidence="4">
    <location>
        <begin position="333"/>
        <end position="353"/>
    </location>
</feature>
<feature type="region of interest" description="Disordered" evidence="4">
    <location>
        <begin position="454"/>
        <end position="561"/>
    </location>
</feature>
<gene>
    <name evidence="6" type="primary">Ctif</name>
</gene>
<dbReference type="Pfam" id="PF02854">
    <property type="entry name" value="MIF4G"/>
    <property type="match status" value="1"/>
</dbReference>
<evidence type="ECO:0000256" key="3">
    <source>
        <dbReference type="ARBA" id="ARBA00022845"/>
    </source>
</evidence>
<feature type="domain" description="MIF4G" evidence="5">
    <location>
        <begin position="568"/>
        <end position="768"/>
    </location>
</feature>
<dbReference type="GO" id="GO:0008494">
    <property type="term" value="F:translation activator activity"/>
    <property type="evidence" value="ECO:0007669"/>
    <property type="project" value="TreeGrafter"/>
</dbReference>
<dbReference type="PANTHER" id="PTHR23254">
    <property type="entry name" value="EIF4G DOMAIN PROTEIN"/>
    <property type="match status" value="1"/>
</dbReference>
<accession>A0A6F9DAA1</accession>
<dbReference type="Gene3D" id="1.25.40.180">
    <property type="match status" value="1"/>
</dbReference>
<dbReference type="PANTHER" id="PTHR23254:SF16">
    <property type="entry name" value="CBP80_20-DEPENDENT TRANSLATION INITIATION FACTOR"/>
    <property type="match status" value="1"/>
</dbReference>
<evidence type="ECO:0000256" key="2">
    <source>
        <dbReference type="ARBA" id="ARBA00022490"/>
    </source>
</evidence>
<dbReference type="GO" id="GO:0003723">
    <property type="term" value="F:RNA binding"/>
    <property type="evidence" value="ECO:0007669"/>
    <property type="project" value="InterPro"/>
</dbReference>
<sequence length="774" mass="89479">MSFSTEIEDLEQFIDSYVGPDSRTSSSDWARTHSYEENQSFASVNLKPHEKLTARNDTGTEYWGKQPEGQQWQSPSQNREFHQQWNEHRPKIQERQVPQWQPPTSNFPEYQHQQQQAPLSYTDNPWEGNPALQQQMVAQSQGQGPHDIQAIVSDLIRQNNMNKVSQPSQFPPWVDITRPPPPLQGQMNQFEYHNEPYVNPMDLQSREPILHSMTFQRSMNDAMYPTQQSPVHFAQRTATPEGQPGQEWVHPNQNIYYQPQMTDPRGSPAAFPPQIQEQMPLYEQQQQYMMQRADRTHVQAPPQLQNVSHEIPGQSMHEAALLRQQEFTDRNYTHPAMTHNHTPSQPVTQPADHGVMSTAERIPKQLAGHVQSNNNQADTTNRPVETVTPNAKQPLGRKSSNEKYPNSKIRLSNESRNASDSSDRQPVERSNSEVFENESDDRWKTHNFKVYVNSKKNTRRTSSAADEDPDWRRRESGDSNQSRHNASLSESDRRHSSSDNDRKTQRMTDTTPPKHGDQKQKDKKQAQRKKRTDSEQSENDGHRRVAAKGKNTVHSWLENGSNFGDTEQELRRLHISDSETDLTKFIETTQAFATNEAKMREVAEILCNKALKNPKFARNASILCDRMSWMMVHGTKFRTVVLNVMQGHFKNREQLFSATFRSDTRWFGFASFMVEIFLNVRTSTKDRLIVLNEPVFQCLLQVLQSDQVTKEHVECFGSLFARAGPALEKENPSRMNELLSEIRDRCVISKTSHIRRVLLNCVELYATKWRTVVK</sequence>
<dbReference type="EMBL" id="LR784217">
    <property type="protein sequence ID" value="CAB3234257.1"/>
    <property type="molecule type" value="mRNA"/>
</dbReference>
<feature type="compositionally biased region" description="Basic and acidic residues" evidence="4">
    <location>
        <begin position="421"/>
        <end position="431"/>
    </location>
</feature>
<protein>
    <submittedName>
        <fullName evidence="6">CBP80/20-dependent translation initiation factor</fullName>
    </submittedName>
</protein>
<organism evidence="6">
    <name type="scientific">Phallusia mammillata</name>
    <dbReference type="NCBI Taxonomy" id="59560"/>
    <lineage>
        <taxon>Eukaryota</taxon>
        <taxon>Metazoa</taxon>
        <taxon>Chordata</taxon>
        <taxon>Tunicata</taxon>
        <taxon>Ascidiacea</taxon>
        <taxon>Phlebobranchia</taxon>
        <taxon>Ascidiidae</taxon>
        <taxon>Phallusia</taxon>
    </lineage>
</organism>
<comment type="subcellular location">
    <subcellularLocation>
        <location evidence="1">Cytoplasm</location>
    </subcellularLocation>
</comment>
<feature type="compositionally biased region" description="Basic and acidic residues" evidence="4">
    <location>
        <begin position="490"/>
        <end position="525"/>
    </location>
</feature>
<evidence type="ECO:0000256" key="4">
    <source>
        <dbReference type="SAM" id="MobiDB-lite"/>
    </source>
</evidence>
<evidence type="ECO:0000313" key="6">
    <source>
        <dbReference type="EMBL" id="CAB3234257.1"/>
    </source>
</evidence>
<dbReference type="SMART" id="SM00543">
    <property type="entry name" value="MIF4G"/>
    <property type="match status" value="1"/>
</dbReference>
<feature type="compositionally biased region" description="Polar residues" evidence="4">
    <location>
        <begin position="339"/>
        <end position="348"/>
    </location>
</feature>
<dbReference type="GO" id="GO:0005829">
    <property type="term" value="C:cytosol"/>
    <property type="evidence" value="ECO:0007669"/>
    <property type="project" value="TreeGrafter"/>
</dbReference>
<keyword evidence="2" id="KW-0963">Cytoplasm</keyword>
<keyword evidence="3" id="KW-0810">Translation regulation</keyword>
<feature type="compositionally biased region" description="Polar residues" evidence="4">
    <location>
        <begin position="409"/>
        <end position="420"/>
    </location>
</feature>